<dbReference type="InterPro" id="IPR036396">
    <property type="entry name" value="Cyt_P450_sf"/>
</dbReference>
<gene>
    <name evidence="2" type="ORF">RM812_18300</name>
</gene>
<dbReference type="Gene3D" id="1.10.630.10">
    <property type="entry name" value="Cytochrome P450"/>
    <property type="match status" value="1"/>
</dbReference>
<reference evidence="2" key="1">
    <citation type="submission" date="2024-05" db="EMBL/GenBank/DDBJ databases">
        <title>30 novel species of actinomycetes from the DSMZ collection.</title>
        <authorList>
            <person name="Nouioui I."/>
        </authorList>
    </citation>
    <scope>NUCLEOTIDE SEQUENCE</scope>
    <source>
        <strain evidence="2">DSM 40712</strain>
    </source>
</reference>
<accession>A0ABU3APQ6</accession>
<dbReference type="SUPFAM" id="SSF48264">
    <property type="entry name" value="Cytochrome P450"/>
    <property type="match status" value="1"/>
</dbReference>
<evidence type="ECO:0000313" key="2">
    <source>
        <dbReference type="EMBL" id="MDT0612154.1"/>
    </source>
</evidence>
<dbReference type="Proteomes" id="UP001180724">
    <property type="component" value="Unassembled WGS sequence"/>
</dbReference>
<protein>
    <submittedName>
        <fullName evidence="2">Cytochrome P450</fullName>
    </submittedName>
</protein>
<comment type="similarity">
    <text evidence="1">Belongs to the cytochrome P450 family.</text>
</comment>
<dbReference type="EMBL" id="JAVRFH010000016">
    <property type="protein sequence ID" value="MDT0612154.1"/>
    <property type="molecule type" value="Genomic_DNA"/>
</dbReference>
<proteinExistence type="inferred from homology"/>
<dbReference type="PANTHER" id="PTHR46696:SF6">
    <property type="entry name" value="P450, PUTATIVE (EUROFUNG)-RELATED"/>
    <property type="match status" value="1"/>
</dbReference>
<comment type="caution">
    <text evidence="2">The sequence shown here is derived from an EMBL/GenBank/DDBJ whole genome shotgun (WGS) entry which is preliminary data.</text>
</comment>
<sequence length="429" mass="47412">MTQSTGRPAPPPEFDPFGDAYLRDPASAFVRAREEVPVFWHEALGTWVVTRRADVDAVLMDWETWSCQANGGRVPVPDEYADVVPPELMAEILISMDPPKHTAARKVAQRGFLKPVIEALAPEIEARAHRIIDGFAHVGAAELMETYCLELTTQTLIALLGLSAEDEPMMRRLRDDHFRVLASGREPIPEPERSEVWARYTAAQLRLRQLAQERREGDGGDIVTLMARAKDREGNHALSVERIAMHLTEFAAAGTDTTAQAMANAILFLSEAPGQLAEVQADPTLWARVFEETVRRRPSAPFASRVATRDVEIAGVTIPEGDTVWLALASANTDPAAVVDPLRFDIHRDGLDEHDHYAFTKGRHTCLGAPLGRTQGTIGLRVAYERLPGLRAVPDQKQDFLPLAMLPIRRSLQVTWTPGDAGVPESKEH</sequence>
<organism evidence="2 3">
    <name type="scientific">Streptomyces lancefieldiae</name>
    <dbReference type="NCBI Taxonomy" id="3075520"/>
    <lineage>
        <taxon>Bacteria</taxon>
        <taxon>Bacillati</taxon>
        <taxon>Actinomycetota</taxon>
        <taxon>Actinomycetes</taxon>
        <taxon>Kitasatosporales</taxon>
        <taxon>Streptomycetaceae</taxon>
        <taxon>Streptomyces</taxon>
    </lineage>
</organism>
<keyword evidence="3" id="KW-1185">Reference proteome</keyword>
<evidence type="ECO:0000313" key="3">
    <source>
        <dbReference type="Proteomes" id="UP001180724"/>
    </source>
</evidence>
<evidence type="ECO:0000256" key="1">
    <source>
        <dbReference type="ARBA" id="ARBA00010617"/>
    </source>
</evidence>
<dbReference type="Pfam" id="PF00067">
    <property type="entry name" value="p450"/>
    <property type="match status" value="1"/>
</dbReference>
<dbReference type="InterPro" id="IPR002397">
    <property type="entry name" value="Cyt_P450_B"/>
</dbReference>
<name>A0ABU3APQ6_9ACTN</name>
<dbReference type="RefSeq" id="WP_311573663.1">
    <property type="nucleotide sequence ID" value="NZ_JAVRFH010000016.1"/>
</dbReference>
<dbReference type="InterPro" id="IPR001128">
    <property type="entry name" value="Cyt_P450"/>
</dbReference>
<dbReference type="PANTHER" id="PTHR46696">
    <property type="entry name" value="P450, PUTATIVE (EUROFUNG)-RELATED"/>
    <property type="match status" value="1"/>
</dbReference>
<dbReference type="PRINTS" id="PR00359">
    <property type="entry name" value="BP450"/>
</dbReference>